<comment type="similarity">
    <text evidence="1">Belongs to the LysR transcriptional regulatory family.</text>
</comment>
<keyword evidence="2" id="KW-0805">Transcription regulation</keyword>
<keyword evidence="7" id="KW-1185">Reference proteome</keyword>
<evidence type="ECO:0000256" key="4">
    <source>
        <dbReference type="ARBA" id="ARBA00023163"/>
    </source>
</evidence>
<evidence type="ECO:0000313" key="6">
    <source>
        <dbReference type="EMBL" id="SOC13213.1"/>
    </source>
</evidence>
<evidence type="ECO:0000259" key="5">
    <source>
        <dbReference type="PROSITE" id="PS50931"/>
    </source>
</evidence>
<evidence type="ECO:0000313" key="7">
    <source>
        <dbReference type="Proteomes" id="UP000219636"/>
    </source>
</evidence>
<dbReference type="SUPFAM" id="SSF53850">
    <property type="entry name" value="Periplasmic binding protein-like II"/>
    <property type="match status" value="1"/>
</dbReference>
<accession>A0A285SXW3</accession>
<dbReference type="Pfam" id="PF03466">
    <property type="entry name" value="LysR_substrate"/>
    <property type="match status" value="1"/>
</dbReference>
<evidence type="ECO:0000256" key="1">
    <source>
        <dbReference type="ARBA" id="ARBA00009437"/>
    </source>
</evidence>
<keyword evidence="3" id="KW-0238">DNA-binding</keyword>
<proteinExistence type="inferred from homology"/>
<dbReference type="GO" id="GO:0003677">
    <property type="term" value="F:DNA binding"/>
    <property type="evidence" value="ECO:0007669"/>
    <property type="project" value="UniProtKB-KW"/>
</dbReference>
<dbReference type="EMBL" id="OBMQ01000007">
    <property type="protein sequence ID" value="SOC13213.1"/>
    <property type="molecule type" value="Genomic_DNA"/>
</dbReference>
<dbReference type="Gene3D" id="1.10.10.10">
    <property type="entry name" value="Winged helix-like DNA-binding domain superfamily/Winged helix DNA-binding domain"/>
    <property type="match status" value="1"/>
</dbReference>
<organism evidence="6 7">
    <name type="scientific">Ureibacillus xyleni</name>
    <dbReference type="NCBI Taxonomy" id="614648"/>
    <lineage>
        <taxon>Bacteria</taxon>
        <taxon>Bacillati</taxon>
        <taxon>Bacillota</taxon>
        <taxon>Bacilli</taxon>
        <taxon>Bacillales</taxon>
        <taxon>Caryophanaceae</taxon>
        <taxon>Ureibacillus</taxon>
    </lineage>
</organism>
<dbReference type="Pfam" id="PF00126">
    <property type="entry name" value="HTH_1"/>
    <property type="match status" value="1"/>
</dbReference>
<reference evidence="7" key="1">
    <citation type="submission" date="2017-08" db="EMBL/GenBank/DDBJ databases">
        <authorList>
            <person name="Varghese N."/>
            <person name="Submissions S."/>
        </authorList>
    </citation>
    <scope>NUCLEOTIDE SEQUENCE [LARGE SCALE GENOMIC DNA]</scope>
    <source>
        <strain evidence="7">JC22</strain>
    </source>
</reference>
<dbReference type="InterPro" id="IPR036390">
    <property type="entry name" value="WH_DNA-bd_sf"/>
</dbReference>
<dbReference type="InterPro" id="IPR036388">
    <property type="entry name" value="WH-like_DNA-bd_sf"/>
</dbReference>
<dbReference type="PRINTS" id="PR00039">
    <property type="entry name" value="HTHLYSR"/>
</dbReference>
<dbReference type="AlphaFoldDB" id="A0A285SXW3"/>
<gene>
    <name evidence="6" type="ORF">SAMN05880501_107126</name>
</gene>
<dbReference type="GO" id="GO:0003700">
    <property type="term" value="F:DNA-binding transcription factor activity"/>
    <property type="evidence" value="ECO:0007669"/>
    <property type="project" value="InterPro"/>
</dbReference>
<evidence type="ECO:0000256" key="2">
    <source>
        <dbReference type="ARBA" id="ARBA00023015"/>
    </source>
</evidence>
<protein>
    <submittedName>
        <fullName evidence="6">LysR family transcriptional activator of glutamate synthase operon</fullName>
    </submittedName>
</protein>
<dbReference type="PANTHER" id="PTHR30346:SF28">
    <property type="entry name" value="HTH-TYPE TRANSCRIPTIONAL REGULATOR CYNR"/>
    <property type="match status" value="1"/>
</dbReference>
<dbReference type="Proteomes" id="UP000219636">
    <property type="component" value="Unassembled WGS sequence"/>
</dbReference>
<dbReference type="SUPFAM" id="SSF46785">
    <property type="entry name" value="Winged helix' DNA-binding domain"/>
    <property type="match status" value="1"/>
</dbReference>
<dbReference type="GO" id="GO:0032993">
    <property type="term" value="C:protein-DNA complex"/>
    <property type="evidence" value="ECO:0007669"/>
    <property type="project" value="TreeGrafter"/>
</dbReference>
<dbReference type="PROSITE" id="PS50931">
    <property type="entry name" value="HTH_LYSR"/>
    <property type="match status" value="1"/>
</dbReference>
<dbReference type="InterPro" id="IPR005119">
    <property type="entry name" value="LysR_subst-bd"/>
</dbReference>
<feature type="domain" description="HTH lysR-type" evidence="5">
    <location>
        <begin position="2"/>
        <end position="59"/>
    </location>
</feature>
<dbReference type="PANTHER" id="PTHR30346">
    <property type="entry name" value="TRANSCRIPTIONAL DUAL REGULATOR HCAR-RELATED"/>
    <property type="match status" value="1"/>
</dbReference>
<sequence>MLELRQLRYFVEVAEREHISEAAEHLHVAQSAVSRQIANLEEELGTPLFERIGRNVKLTPIGKLFLEHCVSALKAIDFAAKQVEEYLDPARGTIKVGFPTSLASYVLPTVISAFKKEYPDVSFHLRQGSYRYLIDAVKNRDLNLAFLGPVPQKDESINTMILFSEKVHALLPANHPLTEKDKLNLADLRKENFVLFPEGYILNKVAVDACKSAGFVPNVTSEGEDMDALKGLVAAGIGVTLLPESSLYDITPRLTVKMKIETPSITRTVGVIYPTNRELGPSEKVFLNFISTFFSRLNQFNGYSD</sequence>
<dbReference type="InterPro" id="IPR000847">
    <property type="entry name" value="LysR_HTH_N"/>
</dbReference>
<evidence type="ECO:0000256" key="3">
    <source>
        <dbReference type="ARBA" id="ARBA00023125"/>
    </source>
</evidence>
<keyword evidence="4" id="KW-0804">Transcription</keyword>
<dbReference type="FunFam" id="1.10.10.10:FF:000001">
    <property type="entry name" value="LysR family transcriptional regulator"/>
    <property type="match status" value="1"/>
</dbReference>
<name>A0A285SXW3_9BACL</name>
<dbReference type="Gene3D" id="3.40.190.290">
    <property type="match status" value="1"/>
</dbReference>